<keyword evidence="1" id="KW-0472">Membrane</keyword>
<keyword evidence="2" id="KW-0732">Signal</keyword>
<feature type="chain" id="PRO_5041470926" evidence="2">
    <location>
        <begin position="26"/>
        <end position="123"/>
    </location>
</feature>
<keyword evidence="1" id="KW-1133">Transmembrane helix</keyword>
<dbReference type="EMBL" id="JAULSU010000001">
    <property type="protein sequence ID" value="KAK0632470.1"/>
    <property type="molecule type" value="Genomic_DNA"/>
</dbReference>
<protein>
    <submittedName>
        <fullName evidence="3">Uncharacterized protein</fullName>
    </submittedName>
</protein>
<evidence type="ECO:0000256" key="1">
    <source>
        <dbReference type="SAM" id="Phobius"/>
    </source>
</evidence>
<feature type="signal peptide" evidence="2">
    <location>
        <begin position="1"/>
        <end position="25"/>
    </location>
</feature>
<sequence length="123" mass="13428">MSRNGLKSCETILLLVLHHPAGALGLPVELLRRDDDLPARATALNVFAALFTILMLVIISVWLIFRFVRQTLANVSATVTGSTTSSSATSTSESDHVWRTATHGFTVNKEGRRVTGEVRRPRG</sequence>
<organism evidence="3 4">
    <name type="scientific">Immersiella caudata</name>
    <dbReference type="NCBI Taxonomy" id="314043"/>
    <lineage>
        <taxon>Eukaryota</taxon>
        <taxon>Fungi</taxon>
        <taxon>Dikarya</taxon>
        <taxon>Ascomycota</taxon>
        <taxon>Pezizomycotina</taxon>
        <taxon>Sordariomycetes</taxon>
        <taxon>Sordariomycetidae</taxon>
        <taxon>Sordariales</taxon>
        <taxon>Lasiosphaeriaceae</taxon>
        <taxon>Immersiella</taxon>
    </lineage>
</organism>
<comment type="caution">
    <text evidence="3">The sequence shown here is derived from an EMBL/GenBank/DDBJ whole genome shotgun (WGS) entry which is preliminary data.</text>
</comment>
<proteinExistence type="predicted"/>
<dbReference type="AlphaFoldDB" id="A0AA39XEY2"/>
<reference evidence="3" key="1">
    <citation type="submission" date="2023-06" db="EMBL/GenBank/DDBJ databases">
        <title>Genome-scale phylogeny and comparative genomics of the fungal order Sordariales.</title>
        <authorList>
            <consortium name="Lawrence Berkeley National Laboratory"/>
            <person name="Hensen N."/>
            <person name="Bonometti L."/>
            <person name="Westerberg I."/>
            <person name="Brannstrom I.O."/>
            <person name="Guillou S."/>
            <person name="Cros-Aarteil S."/>
            <person name="Calhoun S."/>
            <person name="Haridas S."/>
            <person name="Kuo A."/>
            <person name="Mondo S."/>
            <person name="Pangilinan J."/>
            <person name="Riley R."/>
            <person name="Labutti K."/>
            <person name="Andreopoulos B."/>
            <person name="Lipzen A."/>
            <person name="Chen C."/>
            <person name="Yanf M."/>
            <person name="Daum C."/>
            <person name="Ng V."/>
            <person name="Clum A."/>
            <person name="Steindorff A."/>
            <person name="Ohm R."/>
            <person name="Martin F."/>
            <person name="Silar P."/>
            <person name="Natvig D."/>
            <person name="Lalanne C."/>
            <person name="Gautier V."/>
            <person name="Ament-Velasquez S.L."/>
            <person name="Kruys A."/>
            <person name="Hutchinson M.I."/>
            <person name="Powell A.J."/>
            <person name="Barry K."/>
            <person name="Miller A.N."/>
            <person name="Grigoriev I.V."/>
            <person name="Debuchy R."/>
            <person name="Gladieux P."/>
            <person name="Thoren M.H."/>
            <person name="Johannesson H."/>
        </authorList>
    </citation>
    <scope>NUCLEOTIDE SEQUENCE</scope>
    <source>
        <strain evidence="3">CBS 606.72</strain>
    </source>
</reference>
<keyword evidence="1" id="KW-0812">Transmembrane</keyword>
<dbReference type="Proteomes" id="UP001175000">
    <property type="component" value="Unassembled WGS sequence"/>
</dbReference>
<keyword evidence="4" id="KW-1185">Reference proteome</keyword>
<feature type="transmembrane region" description="Helical" evidence="1">
    <location>
        <begin position="41"/>
        <end position="65"/>
    </location>
</feature>
<name>A0AA39XEY2_9PEZI</name>
<evidence type="ECO:0000313" key="3">
    <source>
        <dbReference type="EMBL" id="KAK0632470.1"/>
    </source>
</evidence>
<evidence type="ECO:0000256" key="2">
    <source>
        <dbReference type="SAM" id="SignalP"/>
    </source>
</evidence>
<gene>
    <name evidence="3" type="ORF">B0T14DRAFT_560159</name>
</gene>
<evidence type="ECO:0000313" key="4">
    <source>
        <dbReference type="Proteomes" id="UP001175000"/>
    </source>
</evidence>
<accession>A0AA39XEY2</accession>